<feature type="compositionally biased region" description="Low complexity" evidence="1">
    <location>
        <begin position="40"/>
        <end position="55"/>
    </location>
</feature>
<name>A0A164XXP8_9AGAM</name>
<evidence type="ECO:0000313" key="2">
    <source>
        <dbReference type="EMBL" id="KZS96392.1"/>
    </source>
</evidence>
<feature type="compositionally biased region" description="Polar residues" evidence="1">
    <location>
        <begin position="213"/>
        <end position="222"/>
    </location>
</feature>
<dbReference type="AlphaFoldDB" id="A0A164XXP8"/>
<sequence>MARVARWVDTQAKVPQVPPSAALSHPNYTATPSDAYSFPDSNLDYSDSASSSSFDRGPGYPYAAYHRPHEGRQRPTDPMPEYHTIHYASPHSPPPSDYGSSESSIAVDRHSRYTRSIRSQSQSQSHYRPHRAASPTHSHHTLRMPRTTDYGRHVDEPRQSGHGYYPTKGNIYHTAPPPPRDHRYSHQPYTAVPVAPQPPQYQTRYQPEIHPTQLPTAHQTASPRRGRPVTPPPPSKNSYPSIITQPGGSSVPQTVYLAQPVIGDPYATPRTFPRAMHHRHSPPPAQYMIPTDDRMRRSTNGSPNGSKEGFSFKRFLGFTNSNQKPPPIPPPLADPNRGRRLRRNSKPSLRRHSTGNTAYHIR</sequence>
<dbReference type="EMBL" id="KV419399">
    <property type="protein sequence ID" value="KZS96392.1"/>
    <property type="molecule type" value="Genomic_DNA"/>
</dbReference>
<protein>
    <submittedName>
        <fullName evidence="2">Uncharacterized protein</fullName>
    </submittedName>
</protein>
<feature type="compositionally biased region" description="Low complexity" evidence="1">
    <location>
        <begin position="114"/>
        <end position="125"/>
    </location>
</feature>
<reference evidence="2 3" key="1">
    <citation type="journal article" date="2016" name="Mol. Biol. Evol.">
        <title>Comparative Genomics of Early-Diverging Mushroom-Forming Fungi Provides Insights into the Origins of Lignocellulose Decay Capabilities.</title>
        <authorList>
            <person name="Nagy L.G."/>
            <person name="Riley R."/>
            <person name="Tritt A."/>
            <person name="Adam C."/>
            <person name="Daum C."/>
            <person name="Floudas D."/>
            <person name="Sun H."/>
            <person name="Yadav J.S."/>
            <person name="Pangilinan J."/>
            <person name="Larsson K.H."/>
            <person name="Matsuura K."/>
            <person name="Barry K."/>
            <person name="Labutti K."/>
            <person name="Kuo R."/>
            <person name="Ohm R.A."/>
            <person name="Bhattacharya S.S."/>
            <person name="Shirouzu T."/>
            <person name="Yoshinaga Y."/>
            <person name="Martin F.M."/>
            <person name="Grigoriev I.V."/>
            <person name="Hibbett D.S."/>
        </authorList>
    </citation>
    <scope>NUCLEOTIDE SEQUENCE [LARGE SCALE GENOMIC DNA]</scope>
    <source>
        <strain evidence="2 3">HHB9708</strain>
    </source>
</reference>
<gene>
    <name evidence="2" type="ORF">SISNIDRAFT_482963</name>
</gene>
<feature type="compositionally biased region" description="Basic residues" evidence="1">
    <location>
        <begin position="338"/>
        <end position="353"/>
    </location>
</feature>
<feature type="region of interest" description="Disordered" evidence="1">
    <location>
        <begin position="1"/>
        <end position="153"/>
    </location>
</feature>
<feature type="region of interest" description="Disordered" evidence="1">
    <location>
        <begin position="274"/>
        <end position="362"/>
    </location>
</feature>
<accession>A0A164XXP8</accession>
<keyword evidence="3" id="KW-1185">Reference proteome</keyword>
<feature type="compositionally biased region" description="Polar residues" evidence="1">
    <location>
        <begin position="236"/>
        <end position="247"/>
    </location>
</feature>
<feature type="region of interest" description="Disordered" evidence="1">
    <location>
        <begin position="213"/>
        <end position="247"/>
    </location>
</feature>
<organism evidence="2 3">
    <name type="scientific">Sistotremastrum niveocremeum HHB9708</name>
    <dbReference type="NCBI Taxonomy" id="1314777"/>
    <lineage>
        <taxon>Eukaryota</taxon>
        <taxon>Fungi</taxon>
        <taxon>Dikarya</taxon>
        <taxon>Basidiomycota</taxon>
        <taxon>Agaricomycotina</taxon>
        <taxon>Agaricomycetes</taxon>
        <taxon>Sistotremastrales</taxon>
        <taxon>Sistotremastraceae</taxon>
        <taxon>Sertulicium</taxon>
        <taxon>Sertulicium niveocremeum</taxon>
    </lineage>
</organism>
<dbReference type="Proteomes" id="UP000076722">
    <property type="component" value="Unassembled WGS sequence"/>
</dbReference>
<feature type="compositionally biased region" description="Pro residues" evidence="1">
    <location>
        <begin position="324"/>
        <end position="333"/>
    </location>
</feature>
<feature type="compositionally biased region" description="Basic residues" evidence="1">
    <location>
        <begin position="127"/>
        <end position="143"/>
    </location>
</feature>
<proteinExistence type="predicted"/>
<evidence type="ECO:0000313" key="3">
    <source>
        <dbReference type="Proteomes" id="UP000076722"/>
    </source>
</evidence>
<evidence type="ECO:0000256" key="1">
    <source>
        <dbReference type="SAM" id="MobiDB-lite"/>
    </source>
</evidence>